<dbReference type="Proteomes" id="UP000426444">
    <property type="component" value="Chromosome"/>
</dbReference>
<feature type="transmembrane region" description="Helical" evidence="1">
    <location>
        <begin position="229"/>
        <end position="252"/>
    </location>
</feature>
<keyword evidence="1" id="KW-0472">Membrane</keyword>
<keyword evidence="1" id="KW-0812">Transmembrane</keyword>
<sequence length="262" mass="30357">MNLFFKEAWDLKYRFLFLIALLIGLGYFILAHYDYFLRFVDITQIEAALRHSILVRYLPPELLIEQIQQLMKSIDLYVWSQWFGKNFYQIILLGIILLGFSTFARENENDTNSFLLSNLTRGNVFLTKISVGISMLIVLILIGCSLPAILAPYYEYSFSWALVLKYSLQMTIVSIFLYGLVILLSIISKDVIWPIIGSIIFFILLSVPGRIEALQQLHVYSYMVGTNIFFLNTIAIAPMIVIAILTVMLFYLNLYIYSKKNF</sequence>
<accession>A0A6I6DE10</accession>
<keyword evidence="1" id="KW-1133">Transmembrane helix</keyword>
<dbReference type="OrthoDB" id="43593at2"/>
<proteinExistence type="predicted"/>
<organism evidence="2 3">
    <name type="scientific">Candidatus Syntrophocurvum alkaliphilum</name>
    <dbReference type="NCBI Taxonomy" id="2293317"/>
    <lineage>
        <taxon>Bacteria</taxon>
        <taxon>Bacillati</taxon>
        <taxon>Bacillota</taxon>
        <taxon>Clostridia</taxon>
        <taxon>Eubacteriales</taxon>
        <taxon>Syntrophomonadaceae</taxon>
        <taxon>Candidatus Syntrophocurvum</taxon>
    </lineage>
</organism>
<keyword evidence="3" id="KW-1185">Reference proteome</keyword>
<evidence type="ECO:0000256" key="1">
    <source>
        <dbReference type="SAM" id="Phobius"/>
    </source>
</evidence>
<dbReference type="RefSeq" id="WP_156204465.1">
    <property type="nucleotide sequence ID" value="NZ_CP046457.1"/>
</dbReference>
<evidence type="ECO:0000313" key="2">
    <source>
        <dbReference type="EMBL" id="QGU00712.1"/>
    </source>
</evidence>
<gene>
    <name evidence="2" type="ORF">SYNTR_2118</name>
</gene>
<reference evidence="3" key="1">
    <citation type="journal article" date="2019" name="Microbiology">
        <title>Complete Genome Sequence of an Uncultured Bacterium of the Candidate Phylum Bipolaricaulota.</title>
        <authorList>
            <person name="Kadnikov V.V."/>
            <person name="Mardanov A.V."/>
            <person name="Beletsky A.V."/>
            <person name="Frank Y.A."/>
            <person name="Karnachuk O.V."/>
            <person name="Ravin N.V."/>
        </authorList>
    </citation>
    <scope>NUCLEOTIDE SEQUENCE [LARGE SCALE GENOMIC DNA]</scope>
</reference>
<feature type="transmembrane region" description="Helical" evidence="1">
    <location>
        <begin position="87"/>
        <end position="104"/>
    </location>
</feature>
<evidence type="ECO:0000313" key="3">
    <source>
        <dbReference type="Proteomes" id="UP000426444"/>
    </source>
</evidence>
<dbReference type="KEGG" id="salq:SYNTR_2118"/>
<feature type="transmembrane region" description="Helical" evidence="1">
    <location>
        <begin position="191"/>
        <end position="209"/>
    </location>
</feature>
<dbReference type="AlphaFoldDB" id="A0A6I6DE10"/>
<name>A0A6I6DE10_9FIRM</name>
<dbReference type="EMBL" id="CP046457">
    <property type="protein sequence ID" value="QGU00712.1"/>
    <property type="molecule type" value="Genomic_DNA"/>
</dbReference>
<protein>
    <submittedName>
        <fullName evidence="2">Uncharacterized protein</fullName>
    </submittedName>
</protein>
<feature type="transmembrane region" description="Helical" evidence="1">
    <location>
        <begin position="12"/>
        <end position="30"/>
    </location>
</feature>
<feature type="transmembrane region" description="Helical" evidence="1">
    <location>
        <begin position="125"/>
        <end position="154"/>
    </location>
</feature>
<feature type="transmembrane region" description="Helical" evidence="1">
    <location>
        <begin position="166"/>
        <end position="184"/>
    </location>
</feature>